<dbReference type="InterPro" id="IPR032675">
    <property type="entry name" value="LRR_dom_sf"/>
</dbReference>
<proteinExistence type="inferred from homology"/>
<dbReference type="PANTHER" id="PTHR33463">
    <property type="entry name" value="NB-ARC DOMAIN-CONTAINING PROTEIN-RELATED"/>
    <property type="match status" value="1"/>
</dbReference>
<dbReference type="Pfam" id="PF23247">
    <property type="entry name" value="LRR_RPS2"/>
    <property type="match status" value="2"/>
</dbReference>
<dbReference type="PRINTS" id="PR00364">
    <property type="entry name" value="DISEASERSIST"/>
</dbReference>
<comment type="caution">
    <text evidence="7">The sequence shown here is derived from an EMBL/GenBank/DDBJ whole genome shotgun (WGS) entry which is preliminary data.</text>
</comment>
<keyword evidence="2" id="KW-0547">Nucleotide-binding</keyword>
<keyword evidence="5" id="KW-0175">Coiled coil</keyword>
<dbReference type="GO" id="GO:0006952">
    <property type="term" value="P:defense response"/>
    <property type="evidence" value="ECO:0007669"/>
    <property type="project" value="UniProtKB-KW"/>
</dbReference>
<dbReference type="SUPFAM" id="SSF52047">
    <property type="entry name" value="RNI-like"/>
    <property type="match status" value="1"/>
</dbReference>
<dbReference type="Proteomes" id="UP001280121">
    <property type="component" value="Unassembled WGS sequence"/>
</dbReference>
<evidence type="ECO:0000256" key="3">
    <source>
        <dbReference type="ARBA" id="ARBA00022821"/>
    </source>
</evidence>
<keyword evidence="4" id="KW-0067">ATP-binding</keyword>
<comment type="similarity">
    <text evidence="1">Belongs to the disease resistance NB-LRR family.</text>
</comment>
<evidence type="ECO:0000313" key="8">
    <source>
        <dbReference type="Proteomes" id="UP001280121"/>
    </source>
</evidence>
<feature type="domain" description="AAA+ ATPase" evidence="6">
    <location>
        <begin position="172"/>
        <end position="310"/>
    </location>
</feature>
<organism evidence="7 8">
    <name type="scientific">Dipteronia dyeriana</name>
    <dbReference type="NCBI Taxonomy" id="168575"/>
    <lineage>
        <taxon>Eukaryota</taxon>
        <taxon>Viridiplantae</taxon>
        <taxon>Streptophyta</taxon>
        <taxon>Embryophyta</taxon>
        <taxon>Tracheophyta</taxon>
        <taxon>Spermatophyta</taxon>
        <taxon>Magnoliopsida</taxon>
        <taxon>eudicotyledons</taxon>
        <taxon>Gunneridae</taxon>
        <taxon>Pentapetalae</taxon>
        <taxon>rosids</taxon>
        <taxon>malvids</taxon>
        <taxon>Sapindales</taxon>
        <taxon>Sapindaceae</taxon>
        <taxon>Hippocastanoideae</taxon>
        <taxon>Acereae</taxon>
        <taxon>Dipteronia</taxon>
    </lineage>
</organism>
<dbReference type="InterPro" id="IPR057135">
    <property type="entry name" value="At4g27190-like_LRR"/>
</dbReference>
<dbReference type="GO" id="GO:0005524">
    <property type="term" value="F:ATP binding"/>
    <property type="evidence" value="ECO:0007669"/>
    <property type="project" value="UniProtKB-KW"/>
</dbReference>
<reference evidence="7" key="1">
    <citation type="journal article" date="2023" name="Plant J.">
        <title>Genome sequences and population genomics provide insights into the demographic history, inbreeding, and mutation load of two 'living fossil' tree species of Dipteronia.</title>
        <authorList>
            <person name="Feng Y."/>
            <person name="Comes H.P."/>
            <person name="Chen J."/>
            <person name="Zhu S."/>
            <person name="Lu R."/>
            <person name="Zhang X."/>
            <person name="Li P."/>
            <person name="Qiu J."/>
            <person name="Olsen K.M."/>
            <person name="Qiu Y."/>
        </authorList>
    </citation>
    <scope>NUCLEOTIDE SEQUENCE</scope>
    <source>
        <strain evidence="7">KIB01</strain>
    </source>
</reference>
<evidence type="ECO:0000256" key="4">
    <source>
        <dbReference type="ARBA" id="ARBA00022840"/>
    </source>
</evidence>
<feature type="coiled-coil region" evidence="5">
    <location>
        <begin position="234"/>
        <end position="261"/>
    </location>
</feature>
<dbReference type="Gene3D" id="1.10.8.430">
    <property type="entry name" value="Helical domain of apoptotic protease-activating factors"/>
    <property type="match status" value="1"/>
</dbReference>
<evidence type="ECO:0000313" key="7">
    <source>
        <dbReference type="EMBL" id="KAK2640660.1"/>
    </source>
</evidence>
<dbReference type="Gene3D" id="3.40.50.300">
    <property type="entry name" value="P-loop containing nucleotide triphosphate hydrolases"/>
    <property type="match status" value="1"/>
</dbReference>
<dbReference type="Gene3D" id="3.80.10.10">
    <property type="entry name" value="Ribonuclease Inhibitor"/>
    <property type="match status" value="2"/>
</dbReference>
<evidence type="ECO:0000256" key="5">
    <source>
        <dbReference type="SAM" id="Coils"/>
    </source>
</evidence>
<evidence type="ECO:0000259" key="6">
    <source>
        <dbReference type="SMART" id="SM00382"/>
    </source>
</evidence>
<dbReference type="PANTHER" id="PTHR33463:SF198">
    <property type="entry name" value="RPP4C3"/>
    <property type="match status" value="1"/>
</dbReference>
<dbReference type="InterPro" id="IPR002182">
    <property type="entry name" value="NB-ARC"/>
</dbReference>
<dbReference type="InterPro" id="IPR042197">
    <property type="entry name" value="Apaf_helical"/>
</dbReference>
<keyword evidence="8" id="KW-1185">Reference proteome</keyword>
<dbReference type="InterPro" id="IPR050905">
    <property type="entry name" value="Plant_NBS-LRR"/>
</dbReference>
<dbReference type="SUPFAM" id="SSF52058">
    <property type="entry name" value="L domain-like"/>
    <property type="match status" value="1"/>
</dbReference>
<protein>
    <recommendedName>
        <fullName evidence="6">AAA+ ATPase domain-containing protein</fullName>
    </recommendedName>
</protein>
<evidence type="ECO:0000256" key="2">
    <source>
        <dbReference type="ARBA" id="ARBA00022741"/>
    </source>
</evidence>
<dbReference type="Pfam" id="PF00931">
    <property type="entry name" value="NB-ARC"/>
    <property type="match status" value="1"/>
</dbReference>
<accession>A0AAD9TRX9</accession>
<dbReference type="SMART" id="SM00382">
    <property type="entry name" value="AAA"/>
    <property type="match status" value="1"/>
</dbReference>
<dbReference type="InterPro" id="IPR003593">
    <property type="entry name" value="AAA+_ATPase"/>
</dbReference>
<dbReference type="GO" id="GO:0043531">
    <property type="term" value="F:ADP binding"/>
    <property type="evidence" value="ECO:0007669"/>
    <property type="project" value="InterPro"/>
</dbReference>
<dbReference type="InterPro" id="IPR027417">
    <property type="entry name" value="P-loop_NTPase"/>
</dbReference>
<evidence type="ECO:0000256" key="1">
    <source>
        <dbReference type="ARBA" id="ARBA00008894"/>
    </source>
</evidence>
<gene>
    <name evidence="7" type="ORF">Ddye_028455</name>
</gene>
<dbReference type="EMBL" id="JANJYI010000008">
    <property type="protein sequence ID" value="KAK2640660.1"/>
    <property type="molecule type" value="Genomic_DNA"/>
</dbReference>
<dbReference type="SUPFAM" id="SSF52540">
    <property type="entry name" value="P-loop containing nucleoside triphosphate hydrolases"/>
    <property type="match status" value="1"/>
</dbReference>
<name>A0AAD9TRX9_9ROSI</name>
<sequence length="1329" mass="152691">MVEIAMSVATKIAEYLVMPIARPFNYVWNYKSNFENLEMEVEKLKVRRDTVQHTVDEARRNAEEIEEHVNNWLDRVKTMTDEASEVIEENERANMKCFKGLCPNPKKRYQHSRKAAEKAKAIAGLYADGNFQTVSFQTIPKETWIPSYKGYMAFESRKSTLENILDALSNPDVDMVGIYGSGGIGKTTLAREIAGQAEDKKLFDVVAFAEVAVKPDIKGVQQEIADKLGLTFREESVSGRARRLQERLEQEEKVLLVLDNIWERLNLEEVGIPFGYEYKRCKLLLTARSLDVLSEMESQSNFQIGILDKGEAWSLFKKKTGACIENNDRLQALAIKVAEACGGFPIAINSVAVALKTKEEFEWKDALRKLTTPSSSNFEGVPAETYSSIEISYSQLKEAELKSTFLLCCIMRYIYVEDLLAYGMGLGIFKYVEAMEDARNRVNTLLRKLKDSSLLLDVNNYIFSLHDVVRDVGKSIASRDGHIFTVTNNHVPREWVNNVVLRNCVGISLQNISELPKDFECPELKFFYMSTAAEDDSRIPHNFFSGMPKLEVLHLARLELYPVPNSIRLLVSLRTLYIDDCKLRDIDFIGEFRQLEILRIRCYYGSEIEMIPMKMCNLTGLRLLDLSDCNGLRNIPPNVLSTFTQLEELYLPATTDAFMNCKIKWEVEGVNILDELKHLTHLTALEISIPDANVLPKGRFLSKKLERYEIIIGFSWTPFHRRHGTPGTSRIVRLKLETSSCCDDVQKFLSLLDREGFPELEHLHVENSPCFRTVVDCVESESCHRFLFLQSLSLHSVLNLEMIHNHRLRAESFRRLRTIEVKFCHKLKNILSFSTYRALPLLQEVDVSSSDNMEEIFAIRREEDINNDEGTDQIEFKYLSSLTLNSLPKLTSFCSINGNKDMLDTPTPLFNQKVTFPSLQEIKISKSNNLKTVWHMQAKESFCNINSMEVSCCDKLLTVFHINTLEGLSMLKSLAVFNCASVEEIFDVQMVNFEESHSSAITYQIRKLCFKGLPKLKHIWKKLAQAKLSFKHLPMLESLTVDECNSLEEIFDLQKENFEESYSTAVTSQLQQLCISRLPKLKHLWNIKDPQAELSFNSLEQVNVSDCQILKDIFPASIARSLSQLEKLDVQNCEQVEEIVAMEVEAKAAATIFDFPRVTSIRLYNLPRLRTFYPGVHSSKWSGLKELEVVHCDKIELASELFSFQENNQESHLDTPTQQPLFWVEKDSFSNLEKLKLAGKDIKMTLLGKFSEQLFCNLKFLEVCYDKSVVFPLCILQRFRHLQELRLRFSSYSEIFSYEKDETHVGIDSNLEHKLLLHLLRYLCIKGEF</sequence>
<keyword evidence="3" id="KW-0611">Plant defense</keyword>
<feature type="coiled-coil region" evidence="5">
    <location>
        <begin position="27"/>
        <end position="96"/>
    </location>
</feature>
<dbReference type="FunFam" id="3.40.50.300:FF:001091">
    <property type="entry name" value="Probable disease resistance protein At1g61300"/>
    <property type="match status" value="1"/>
</dbReference>